<evidence type="ECO:0000313" key="1">
    <source>
        <dbReference type="EMBL" id="KKN03123.1"/>
    </source>
</evidence>
<sequence>MPRIGRLEGLCRKLKGLIARQHGADMKIIKRLREEYVDMEPPQTDEELEQASIWFEDHKDAGTALLLADILYRNVQFWRTVARGRQSATTDRENP</sequence>
<accession>A0A0F9QCW2</accession>
<comment type="caution">
    <text evidence="1">The sequence shown here is derived from an EMBL/GenBank/DDBJ whole genome shotgun (WGS) entry which is preliminary data.</text>
</comment>
<organism evidence="1">
    <name type="scientific">marine sediment metagenome</name>
    <dbReference type="NCBI Taxonomy" id="412755"/>
    <lineage>
        <taxon>unclassified sequences</taxon>
        <taxon>metagenomes</taxon>
        <taxon>ecological metagenomes</taxon>
    </lineage>
</organism>
<dbReference type="AlphaFoldDB" id="A0A0F9QCW2"/>
<proteinExistence type="predicted"/>
<dbReference type="EMBL" id="LAZR01005070">
    <property type="protein sequence ID" value="KKN03123.1"/>
    <property type="molecule type" value="Genomic_DNA"/>
</dbReference>
<reference evidence="1" key="1">
    <citation type="journal article" date="2015" name="Nature">
        <title>Complex archaea that bridge the gap between prokaryotes and eukaryotes.</title>
        <authorList>
            <person name="Spang A."/>
            <person name="Saw J.H."/>
            <person name="Jorgensen S.L."/>
            <person name="Zaremba-Niedzwiedzka K."/>
            <person name="Martijn J."/>
            <person name="Lind A.E."/>
            <person name="van Eijk R."/>
            <person name="Schleper C."/>
            <person name="Guy L."/>
            <person name="Ettema T.J."/>
        </authorList>
    </citation>
    <scope>NUCLEOTIDE SEQUENCE</scope>
</reference>
<protein>
    <submittedName>
        <fullName evidence="1">Uncharacterized protein</fullName>
    </submittedName>
</protein>
<gene>
    <name evidence="1" type="ORF">LCGC14_1110870</name>
</gene>
<name>A0A0F9QCW2_9ZZZZ</name>